<dbReference type="GO" id="GO:0006508">
    <property type="term" value="P:proteolysis"/>
    <property type="evidence" value="ECO:0007669"/>
    <property type="project" value="InterPro"/>
</dbReference>
<keyword evidence="5" id="KW-1185">Reference proteome</keyword>
<dbReference type="GO" id="GO:0005737">
    <property type="term" value="C:cytoplasm"/>
    <property type="evidence" value="ECO:0007669"/>
    <property type="project" value="TreeGrafter"/>
</dbReference>
<dbReference type="PANTHER" id="PTHR48104">
    <property type="entry name" value="METACASPASE-4"/>
    <property type="match status" value="1"/>
</dbReference>
<dbReference type="EMBL" id="JAUEPR010000049">
    <property type="protein sequence ID" value="KAK0471526.1"/>
    <property type="molecule type" value="Genomic_DNA"/>
</dbReference>
<dbReference type="InterPro" id="IPR011600">
    <property type="entry name" value="Pept_C14_caspase"/>
</dbReference>
<evidence type="ECO:0000259" key="3">
    <source>
        <dbReference type="Pfam" id="PF00656"/>
    </source>
</evidence>
<dbReference type="AlphaFoldDB" id="A0AA39NTF3"/>
<evidence type="ECO:0000256" key="2">
    <source>
        <dbReference type="SAM" id="MobiDB-lite"/>
    </source>
</evidence>
<sequence length="235" mass="26284">MTFSITEKTQPTPPSIDGSKFWAVIIGIDDYKTYPLRGCVSDAEMVFKYLSEDICVPGDHIQFLLSTDIEECDAPGNQPPTRANIVNALLDLSTNPDIRHGDNIIIYFAGHGTTYKCADYSPYQEKAATKLGSIDALCPLDRSSQDTASHNKPDTNDAESLGPSDTHIPDISDREINAILTEIARNEGRSHHVHRRLLSFSRYHQSTKGRSAALYDCRYRHLVQFQICLALQMRP</sequence>
<evidence type="ECO:0000313" key="5">
    <source>
        <dbReference type="Proteomes" id="UP001175227"/>
    </source>
</evidence>
<dbReference type="Gene3D" id="3.40.50.1460">
    <property type="match status" value="1"/>
</dbReference>
<name>A0AA39NTF3_9AGAR</name>
<comment type="caution">
    <text evidence="4">The sequence shown here is derived from an EMBL/GenBank/DDBJ whole genome shotgun (WGS) entry which is preliminary data.</text>
</comment>
<evidence type="ECO:0000313" key="4">
    <source>
        <dbReference type="EMBL" id="KAK0471526.1"/>
    </source>
</evidence>
<proteinExistence type="inferred from homology"/>
<reference evidence="4" key="1">
    <citation type="submission" date="2023-06" db="EMBL/GenBank/DDBJ databases">
        <authorList>
            <consortium name="Lawrence Berkeley National Laboratory"/>
            <person name="Ahrendt S."/>
            <person name="Sahu N."/>
            <person name="Indic B."/>
            <person name="Wong-Bajracharya J."/>
            <person name="Merenyi Z."/>
            <person name="Ke H.-M."/>
            <person name="Monk M."/>
            <person name="Kocsube S."/>
            <person name="Drula E."/>
            <person name="Lipzen A."/>
            <person name="Balint B."/>
            <person name="Henrissat B."/>
            <person name="Andreopoulos B."/>
            <person name="Martin F.M."/>
            <person name="Harder C.B."/>
            <person name="Rigling D."/>
            <person name="Ford K.L."/>
            <person name="Foster G.D."/>
            <person name="Pangilinan J."/>
            <person name="Papanicolaou A."/>
            <person name="Barry K."/>
            <person name="LaButti K."/>
            <person name="Viragh M."/>
            <person name="Koriabine M."/>
            <person name="Yan M."/>
            <person name="Riley R."/>
            <person name="Champramary S."/>
            <person name="Plett K.L."/>
            <person name="Tsai I.J."/>
            <person name="Slot J."/>
            <person name="Sipos G."/>
            <person name="Plett J."/>
            <person name="Nagy L.G."/>
            <person name="Grigoriev I.V."/>
        </authorList>
    </citation>
    <scope>NUCLEOTIDE SEQUENCE</scope>
    <source>
        <strain evidence="4">ICMP 16352</strain>
    </source>
</reference>
<gene>
    <name evidence="4" type="ORF">IW261DRAFT_833975</name>
</gene>
<dbReference type="GO" id="GO:0004197">
    <property type="term" value="F:cysteine-type endopeptidase activity"/>
    <property type="evidence" value="ECO:0007669"/>
    <property type="project" value="InterPro"/>
</dbReference>
<dbReference type="Proteomes" id="UP001175227">
    <property type="component" value="Unassembled WGS sequence"/>
</dbReference>
<organism evidence="4 5">
    <name type="scientific">Armillaria novae-zelandiae</name>
    <dbReference type="NCBI Taxonomy" id="153914"/>
    <lineage>
        <taxon>Eukaryota</taxon>
        <taxon>Fungi</taxon>
        <taxon>Dikarya</taxon>
        <taxon>Basidiomycota</taxon>
        <taxon>Agaricomycotina</taxon>
        <taxon>Agaricomycetes</taxon>
        <taxon>Agaricomycetidae</taxon>
        <taxon>Agaricales</taxon>
        <taxon>Marasmiineae</taxon>
        <taxon>Physalacriaceae</taxon>
        <taxon>Armillaria</taxon>
    </lineage>
</organism>
<feature type="domain" description="Peptidase C14 caspase" evidence="3">
    <location>
        <begin position="22"/>
        <end position="117"/>
    </location>
</feature>
<dbReference type="PANTHER" id="PTHR48104:SF30">
    <property type="entry name" value="METACASPASE-1"/>
    <property type="match status" value="1"/>
</dbReference>
<dbReference type="InterPro" id="IPR050452">
    <property type="entry name" value="Metacaspase"/>
</dbReference>
<feature type="region of interest" description="Disordered" evidence="2">
    <location>
        <begin position="142"/>
        <end position="168"/>
    </location>
</feature>
<comment type="similarity">
    <text evidence="1">Belongs to the peptidase C14B family.</text>
</comment>
<dbReference type="Pfam" id="PF00656">
    <property type="entry name" value="Peptidase_C14"/>
    <property type="match status" value="1"/>
</dbReference>
<protein>
    <recommendedName>
        <fullName evidence="3">Peptidase C14 caspase domain-containing protein</fullName>
    </recommendedName>
</protein>
<accession>A0AA39NTF3</accession>
<evidence type="ECO:0000256" key="1">
    <source>
        <dbReference type="ARBA" id="ARBA00009005"/>
    </source>
</evidence>